<comment type="caution">
    <text evidence="1">The sequence shown here is derived from an EMBL/GenBank/DDBJ whole genome shotgun (WGS) entry which is preliminary data.</text>
</comment>
<organism evidence="1 2">
    <name type="scientific">Aspergillus lucknowensis</name>
    <dbReference type="NCBI Taxonomy" id="176173"/>
    <lineage>
        <taxon>Eukaryota</taxon>
        <taxon>Fungi</taxon>
        <taxon>Dikarya</taxon>
        <taxon>Ascomycota</taxon>
        <taxon>Pezizomycotina</taxon>
        <taxon>Eurotiomycetes</taxon>
        <taxon>Eurotiomycetidae</taxon>
        <taxon>Eurotiales</taxon>
        <taxon>Aspergillaceae</taxon>
        <taxon>Aspergillus</taxon>
        <taxon>Aspergillus subgen. Nidulantes</taxon>
    </lineage>
</organism>
<dbReference type="EMBL" id="JBFXLQ010000012">
    <property type="protein sequence ID" value="KAL2868880.1"/>
    <property type="molecule type" value="Genomic_DNA"/>
</dbReference>
<dbReference type="GeneID" id="98150011"/>
<proteinExistence type="predicted"/>
<protein>
    <submittedName>
        <fullName evidence="1">Uncharacterized protein</fullName>
    </submittedName>
</protein>
<reference evidence="1 2" key="1">
    <citation type="submission" date="2024-07" db="EMBL/GenBank/DDBJ databases">
        <title>Section-level genome sequencing and comparative genomics of Aspergillus sections Usti and Cavernicolus.</title>
        <authorList>
            <consortium name="Lawrence Berkeley National Laboratory"/>
            <person name="Nybo J.L."/>
            <person name="Vesth T.C."/>
            <person name="Theobald S."/>
            <person name="Frisvad J.C."/>
            <person name="Larsen T.O."/>
            <person name="Kjaerboelling I."/>
            <person name="Rothschild-Mancinelli K."/>
            <person name="Lyhne E.K."/>
            <person name="Kogle M.E."/>
            <person name="Barry K."/>
            <person name="Clum A."/>
            <person name="Na H."/>
            <person name="Ledsgaard L."/>
            <person name="Lin J."/>
            <person name="Lipzen A."/>
            <person name="Kuo A."/>
            <person name="Riley R."/>
            <person name="Mondo S."/>
            <person name="Labutti K."/>
            <person name="Haridas S."/>
            <person name="Pangalinan J."/>
            <person name="Salamov A.A."/>
            <person name="Simmons B.A."/>
            <person name="Magnuson J.K."/>
            <person name="Chen J."/>
            <person name="Drula E."/>
            <person name="Henrissat B."/>
            <person name="Wiebenga A."/>
            <person name="Lubbers R.J."/>
            <person name="Gomes A.C."/>
            <person name="Macurrencykelacurrency M.R."/>
            <person name="Stajich J."/>
            <person name="Grigoriev I.V."/>
            <person name="Mortensen U.H."/>
            <person name="De Vries R.P."/>
            <person name="Baker S.E."/>
            <person name="Andersen M.R."/>
        </authorList>
    </citation>
    <scope>NUCLEOTIDE SEQUENCE [LARGE SCALE GENOMIC DNA]</scope>
    <source>
        <strain evidence="1 2">CBS 449.75</strain>
    </source>
</reference>
<keyword evidence="2" id="KW-1185">Reference proteome</keyword>
<dbReference type="Proteomes" id="UP001610432">
    <property type="component" value="Unassembled WGS sequence"/>
</dbReference>
<evidence type="ECO:0000313" key="1">
    <source>
        <dbReference type="EMBL" id="KAL2868880.1"/>
    </source>
</evidence>
<sequence length="104" mass="11621">MPPRSSEILFRKLCCPAFVSSLCTQCFRIFVRGALGLAMVGKRTAGTGEFGFEAVFRFQRKAEDLGFSVASEASEYSRQMGFIPHHIHIAAPVERLSRAEKRHS</sequence>
<gene>
    <name evidence="1" type="ORF">BJX67DRAFT_40297</name>
</gene>
<evidence type="ECO:0000313" key="2">
    <source>
        <dbReference type="Proteomes" id="UP001610432"/>
    </source>
</evidence>
<name>A0ABR4LWG2_9EURO</name>
<dbReference type="RefSeq" id="XP_070887859.1">
    <property type="nucleotide sequence ID" value="XM_071034939.1"/>
</dbReference>
<accession>A0ABR4LWG2</accession>